<keyword evidence="4 12" id="KW-0210">Decarboxylase</keyword>
<comment type="subcellular location">
    <molecule>Phosphatidylserine decarboxylase 1 alpha chain</molecule>
    <subcellularLocation>
        <location evidence="12">Mitochondrion inner membrane</location>
        <topology evidence="12">Peripheral membrane protein</topology>
        <orientation evidence="12">Intermembrane side</orientation>
    </subcellularLocation>
    <text evidence="12">Anchored to the mitochondrial inner membrane through its interaction with the integral membrane beta chain.</text>
</comment>
<dbReference type="HAMAP" id="MF_03208">
    <property type="entry name" value="PS_decarb_PSD_B_type1_euk"/>
    <property type="match status" value="1"/>
</dbReference>
<feature type="active site" description="Schiff-base intermediate with substrate; via pyruvic acid; for decarboxylase activity" evidence="12">
    <location>
        <position position="515"/>
    </location>
</feature>
<dbReference type="EMBL" id="ML213602">
    <property type="protein sequence ID" value="TFK38774.1"/>
    <property type="molecule type" value="Genomic_DNA"/>
</dbReference>
<dbReference type="UniPathway" id="UPA00558">
    <property type="reaction ID" value="UER00616"/>
</dbReference>
<dbReference type="GO" id="GO:0016540">
    <property type="term" value="P:protein autoprocessing"/>
    <property type="evidence" value="ECO:0007669"/>
    <property type="project" value="UniProtKB-UniRule"/>
</dbReference>
<sequence length="553" mass="61175">MLFSRKSILTKGRKPLYAASRVINASCGSATSVFARCWVHSTNKTSALLRTVKNTGLKRAYSTKAGGEGSNGGPGGFQTTSSLGVPLYRRLMNAWTETPTKWYPLPLAVGALLLVAIQYRKKRRAQEVIIDEEGREVIRLKGPWQVHVLGALPLRNFSRLWGYVNSLQLPVWFRPYGYRLYSFAFGCNLDEIEPADLRTYPSLGDFFYRKLKSGARPVDNAALVSPADGTMLHFGKVQHDMRVEQVKGITYHLDALLGVERPGSPTSVVQYNRDMSIVDDQEFADINGIEYTLDQLIGGSSTPNSPGNTTPTEVDGQRPNPMDHAAKNLAPQKFGERIDASVEPKGNLQDTLAHDTEVALEMGVKPSLERRGSMGGKNVRPGNSLFFAVIYLAPGDYHRFHSPTAWVVEKRRHFVGELFSVSPYIAKRLENLFVLNERVALLGRWKHGFFGMVPVGATNVGSIKVNFDQELRTNVRGKRPPPGTYTEAVYSGASRILQGQPLTPAEEMGGFCLGSTIVLVFEAPSDFEFTVHPSQKVKVGQRLGDVSEKLKQD</sequence>
<protein>
    <recommendedName>
        <fullName evidence="12">Phosphatidylserine decarboxylase proenzyme 1, mitochondrial</fullName>
        <ecNumber evidence="12">4.1.1.65</ecNumber>
    </recommendedName>
    <component>
        <recommendedName>
            <fullName evidence="12">Phosphatidylserine decarboxylase 1 beta chain</fullName>
        </recommendedName>
    </component>
    <component>
        <recommendedName>
            <fullName evidence="12">Phosphatidylserine decarboxylase 1 alpha chain</fullName>
        </recommendedName>
    </component>
</protein>
<dbReference type="InterPro" id="IPR033661">
    <property type="entry name" value="PSD_type1_euk"/>
</dbReference>
<keyword evidence="7 12" id="KW-0472">Membrane</keyword>
<keyword evidence="10 12" id="KW-1208">Phospholipid metabolism</keyword>
<proteinExistence type="inferred from homology"/>
<keyword evidence="11 12" id="KW-0670">Pyruvate</keyword>
<evidence type="ECO:0000256" key="9">
    <source>
        <dbReference type="ARBA" id="ARBA00023239"/>
    </source>
</evidence>
<evidence type="ECO:0000256" key="10">
    <source>
        <dbReference type="ARBA" id="ARBA00023264"/>
    </source>
</evidence>
<feature type="chain" id="PRO_5023218869" description="Phosphatidylserine decarboxylase 1 alpha chain" evidence="12">
    <location>
        <begin position="515"/>
        <end position="553"/>
    </location>
</feature>
<keyword evidence="15" id="KW-1185">Reference proteome</keyword>
<keyword evidence="5 12" id="KW-1133">Transmembrane helix</keyword>
<keyword evidence="6 12" id="KW-0443">Lipid metabolism</keyword>
<feature type="active site" description="Charge relay system; for autoendoproteolytic cleavage activity" evidence="12">
    <location>
        <position position="515"/>
    </location>
</feature>
<dbReference type="OrthoDB" id="4330at2759"/>
<dbReference type="Proteomes" id="UP000308652">
    <property type="component" value="Unassembled WGS sequence"/>
</dbReference>
<evidence type="ECO:0000256" key="2">
    <source>
        <dbReference type="ARBA" id="ARBA00022516"/>
    </source>
</evidence>
<accession>A0A5C3M077</accession>
<keyword evidence="12" id="KW-0865">Zymogen</keyword>
<dbReference type="GO" id="GO:0004609">
    <property type="term" value="F:phosphatidylserine decarboxylase activity"/>
    <property type="evidence" value="ECO:0007669"/>
    <property type="project" value="UniProtKB-UniRule"/>
</dbReference>
<feature type="topological domain" description="Mitochondrial matrix" evidence="12">
    <location>
        <begin position="1"/>
        <end position="102"/>
    </location>
</feature>
<evidence type="ECO:0000256" key="4">
    <source>
        <dbReference type="ARBA" id="ARBA00022793"/>
    </source>
</evidence>
<comment type="subunit">
    <text evidence="12">Heterodimer of a large membrane-associated beta subunit and a small pyruvoyl-containing alpha subunit.</text>
</comment>
<keyword evidence="9 12" id="KW-0456">Lyase</keyword>
<comment type="similarity">
    <text evidence="12">Belongs to the phosphatidylserine decarboxylase family. PSD-B subfamily. Eukaryotic type I sub-subfamily.</text>
</comment>
<comment type="PTM">
    <text evidence="12">Is synthesized initially as an inactive proenzyme. Formation of the active enzyme involves a self-maturation process in which the active site pyruvoyl group is generated from an internal serine residue via an autocatalytic post-translational modification. Two non-identical subunits are generated from the proenzyme in this reaction, and the pyruvate is formed at the N-terminus of the alpha chain, which is derived from the carboxyl end of the proenzyme. The autoendoproteolytic cleavage occurs by a canonical serine protease mechanism, in which the side chain hydroxyl group of the serine supplies its oxygen atom to form the C-terminus of the beta chain, while the remainder of the serine residue undergoes an oxidative deamination to produce ammonia and the pyruvoyl prosthetic group on the alpha chain. During this reaction, the Ser that is part of the protease active site of the proenzyme becomes the pyruvoyl prosthetic group, which constitutes an essential element of the active site of the mature decarboxylase.</text>
</comment>
<feature type="compositionally biased region" description="Low complexity" evidence="13">
    <location>
        <begin position="298"/>
        <end position="312"/>
    </location>
</feature>
<dbReference type="PANTHER" id="PTHR10067">
    <property type="entry name" value="PHOSPHATIDYLSERINE DECARBOXYLASE"/>
    <property type="match status" value="1"/>
</dbReference>
<keyword evidence="8 12" id="KW-0594">Phospholipid biosynthesis</keyword>
<organism evidence="14 15">
    <name type="scientific">Crucibulum laeve</name>
    <dbReference type="NCBI Taxonomy" id="68775"/>
    <lineage>
        <taxon>Eukaryota</taxon>
        <taxon>Fungi</taxon>
        <taxon>Dikarya</taxon>
        <taxon>Basidiomycota</taxon>
        <taxon>Agaricomycotina</taxon>
        <taxon>Agaricomycetes</taxon>
        <taxon>Agaricomycetidae</taxon>
        <taxon>Agaricales</taxon>
        <taxon>Agaricineae</taxon>
        <taxon>Nidulariaceae</taxon>
        <taxon>Crucibulum</taxon>
    </lineage>
</organism>
<comment type="pathway">
    <text evidence="1">Lipid metabolism.</text>
</comment>
<dbReference type="GO" id="GO:0006646">
    <property type="term" value="P:phosphatidylethanolamine biosynthetic process"/>
    <property type="evidence" value="ECO:0007669"/>
    <property type="project" value="UniProtKB-UniRule"/>
</dbReference>
<feature type="site" description="Cleavage (non-hydrolytic); by autocatalysis" evidence="12">
    <location>
        <begin position="514"/>
        <end position="515"/>
    </location>
</feature>
<gene>
    <name evidence="12" type="primary">PSD1</name>
    <name evidence="14" type="ORF">BDQ12DRAFT_100236</name>
</gene>
<dbReference type="PANTHER" id="PTHR10067:SF6">
    <property type="entry name" value="PHOSPHATIDYLSERINE DECARBOXYLASE PROENZYME, MITOCHONDRIAL"/>
    <property type="match status" value="1"/>
</dbReference>
<feature type="topological domain" description="Mitochondrial intermembrane" evidence="12">
    <location>
        <begin position="122"/>
        <end position="553"/>
    </location>
</feature>
<comment type="function">
    <text evidence="12">Catalyzes the formation of phosphatidylethanolamine (PtdEtn) from phosphatidylserine (PtdSer). Plays a central role in phospholipid metabolism and in the interorganelle trafficking of phosphatidylserine.</text>
</comment>
<dbReference type="GO" id="GO:0005743">
    <property type="term" value="C:mitochondrial inner membrane"/>
    <property type="evidence" value="ECO:0007669"/>
    <property type="project" value="UniProtKB-SubCell"/>
</dbReference>
<dbReference type="Pfam" id="PF02666">
    <property type="entry name" value="PS_Dcarbxylase"/>
    <property type="match status" value="2"/>
</dbReference>
<evidence type="ECO:0000256" key="12">
    <source>
        <dbReference type="HAMAP-Rule" id="MF_03208"/>
    </source>
</evidence>
<evidence type="ECO:0000256" key="6">
    <source>
        <dbReference type="ARBA" id="ARBA00023098"/>
    </source>
</evidence>
<comment type="subcellular location">
    <molecule>Phosphatidylserine decarboxylase 1 beta chain</molecule>
    <subcellularLocation>
        <location evidence="12">Mitochondrion inner membrane</location>
        <topology evidence="12">Single-pass membrane protein</topology>
        <orientation evidence="12">Intermembrane side</orientation>
    </subcellularLocation>
</comment>
<dbReference type="EC" id="4.1.1.65" evidence="12"/>
<dbReference type="InterPro" id="IPR033177">
    <property type="entry name" value="PSD-B"/>
</dbReference>
<reference evidence="14 15" key="1">
    <citation type="journal article" date="2019" name="Nat. Ecol. Evol.">
        <title>Megaphylogeny resolves global patterns of mushroom evolution.</title>
        <authorList>
            <person name="Varga T."/>
            <person name="Krizsan K."/>
            <person name="Foldi C."/>
            <person name="Dima B."/>
            <person name="Sanchez-Garcia M."/>
            <person name="Sanchez-Ramirez S."/>
            <person name="Szollosi G.J."/>
            <person name="Szarkandi J.G."/>
            <person name="Papp V."/>
            <person name="Albert L."/>
            <person name="Andreopoulos W."/>
            <person name="Angelini C."/>
            <person name="Antonin V."/>
            <person name="Barry K.W."/>
            <person name="Bougher N.L."/>
            <person name="Buchanan P."/>
            <person name="Buyck B."/>
            <person name="Bense V."/>
            <person name="Catcheside P."/>
            <person name="Chovatia M."/>
            <person name="Cooper J."/>
            <person name="Damon W."/>
            <person name="Desjardin D."/>
            <person name="Finy P."/>
            <person name="Geml J."/>
            <person name="Haridas S."/>
            <person name="Hughes K."/>
            <person name="Justo A."/>
            <person name="Karasinski D."/>
            <person name="Kautmanova I."/>
            <person name="Kiss B."/>
            <person name="Kocsube S."/>
            <person name="Kotiranta H."/>
            <person name="LaButti K.M."/>
            <person name="Lechner B.E."/>
            <person name="Liimatainen K."/>
            <person name="Lipzen A."/>
            <person name="Lukacs Z."/>
            <person name="Mihaltcheva S."/>
            <person name="Morgado L.N."/>
            <person name="Niskanen T."/>
            <person name="Noordeloos M.E."/>
            <person name="Ohm R.A."/>
            <person name="Ortiz-Santana B."/>
            <person name="Ovrebo C."/>
            <person name="Racz N."/>
            <person name="Riley R."/>
            <person name="Savchenko A."/>
            <person name="Shiryaev A."/>
            <person name="Soop K."/>
            <person name="Spirin V."/>
            <person name="Szebenyi C."/>
            <person name="Tomsovsky M."/>
            <person name="Tulloss R.E."/>
            <person name="Uehling J."/>
            <person name="Grigoriev I.V."/>
            <person name="Vagvolgyi C."/>
            <person name="Papp T."/>
            <person name="Martin F.M."/>
            <person name="Miettinen O."/>
            <person name="Hibbett D.S."/>
            <person name="Nagy L.G."/>
        </authorList>
    </citation>
    <scope>NUCLEOTIDE SEQUENCE [LARGE SCALE GENOMIC DNA]</scope>
    <source>
        <strain evidence="14 15">CBS 166.37</strain>
    </source>
</reference>
<comment type="cofactor">
    <cofactor evidence="12">
        <name>pyruvate</name>
        <dbReference type="ChEBI" id="CHEBI:15361"/>
    </cofactor>
    <text evidence="12">Binds 1 pyruvoyl group covalently per subunit.</text>
</comment>
<evidence type="ECO:0000313" key="15">
    <source>
        <dbReference type="Proteomes" id="UP000308652"/>
    </source>
</evidence>
<feature type="active site" description="Charge relay system; for autoendoproteolytic cleavage activity" evidence="12">
    <location>
        <position position="228"/>
    </location>
</feature>
<dbReference type="InterPro" id="IPR003817">
    <property type="entry name" value="PS_Dcarbxylase"/>
</dbReference>
<keyword evidence="2 12" id="KW-0444">Lipid biosynthesis</keyword>
<evidence type="ECO:0000256" key="13">
    <source>
        <dbReference type="SAM" id="MobiDB-lite"/>
    </source>
</evidence>
<evidence type="ECO:0000256" key="11">
    <source>
        <dbReference type="ARBA" id="ARBA00023317"/>
    </source>
</evidence>
<evidence type="ECO:0000256" key="7">
    <source>
        <dbReference type="ARBA" id="ARBA00023136"/>
    </source>
</evidence>
<evidence type="ECO:0000313" key="14">
    <source>
        <dbReference type="EMBL" id="TFK38774.1"/>
    </source>
</evidence>
<evidence type="ECO:0000256" key="5">
    <source>
        <dbReference type="ARBA" id="ARBA00022989"/>
    </source>
</evidence>
<evidence type="ECO:0000256" key="3">
    <source>
        <dbReference type="ARBA" id="ARBA00022692"/>
    </source>
</evidence>
<feature type="region of interest" description="Disordered" evidence="13">
    <location>
        <begin position="296"/>
        <end position="323"/>
    </location>
</feature>
<dbReference type="NCBIfam" id="TIGR00163">
    <property type="entry name" value="PS_decarb"/>
    <property type="match status" value="1"/>
</dbReference>
<dbReference type="AlphaFoldDB" id="A0A5C3M077"/>
<comment type="pathway">
    <text evidence="12">Phospholipid metabolism; phosphatidylethanolamine biosynthesis; phosphatidylethanolamine from CDP-diacylglycerol: step 2/2.</text>
</comment>
<keyword evidence="12" id="KW-0496">Mitochondrion</keyword>
<keyword evidence="3 12" id="KW-0812">Transmembrane</keyword>
<keyword evidence="12" id="KW-0999">Mitochondrion inner membrane</keyword>
<comment type="catalytic activity">
    <reaction evidence="12">
        <text>a 1,2-diacyl-sn-glycero-3-phospho-L-serine + H(+) = a 1,2-diacyl-sn-glycero-3-phosphoethanolamine + CO2</text>
        <dbReference type="Rhea" id="RHEA:20828"/>
        <dbReference type="ChEBI" id="CHEBI:15378"/>
        <dbReference type="ChEBI" id="CHEBI:16526"/>
        <dbReference type="ChEBI" id="CHEBI:57262"/>
        <dbReference type="ChEBI" id="CHEBI:64612"/>
        <dbReference type="EC" id="4.1.1.65"/>
    </reaction>
</comment>
<dbReference type="STRING" id="68775.A0A5C3M077"/>
<feature type="chain" id="PRO_5023218868" description="Phosphatidylserine decarboxylase 1 beta chain" evidence="12">
    <location>
        <begin position="1"/>
        <end position="514"/>
    </location>
</feature>
<name>A0A5C3M077_9AGAR</name>
<feature type="active site" description="Charge relay system; for autoendoproteolytic cleavage activity" evidence="12">
    <location>
        <position position="401"/>
    </location>
</feature>
<feature type="modified residue" description="Pyruvic acid (Ser); by autocatalysis" evidence="12">
    <location>
        <position position="515"/>
    </location>
</feature>
<evidence type="ECO:0000256" key="1">
    <source>
        <dbReference type="ARBA" id="ARBA00005189"/>
    </source>
</evidence>
<evidence type="ECO:0000256" key="8">
    <source>
        <dbReference type="ARBA" id="ARBA00023209"/>
    </source>
</evidence>